<evidence type="ECO:0000313" key="2">
    <source>
        <dbReference type="EMBL" id="MBK8891470.1"/>
    </source>
</evidence>
<dbReference type="Proteomes" id="UP000808146">
    <property type="component" value="Unassembled WGS sequence"/>
</dbReference>
<keyword evidence="1" id="KW-0472">Membrane</keyword>
<sequence>MTTQSIKAGLAYFALVFGAGFVLGALRVSLLVPRFGERISELSEMPLMFAVILIAARFVTRRFAVPLSIPARLGTGLLALGLLLAAELLLAAVLQDRSLADYVASRDPVSGSVYLAMLALFALMPVLLARTDGARNRDT</sequence>
<comment type="caution">
    <text evidence="2">The sequence shown here is derived from an EMBL/GenBank/DDBJ whole genome shotgun (WGS) entry which is preliminary data.</text>
</comment>
<protein>
    <submittedName>
        <fullName evidence="2">Uncharacterized protein</fullName>
    </submittedName>
</protein>
<reference evidence="2" key="1">
    <citation type="submission" date="2020-10" db="EMBL/GenBank/DDBJ databases">
        <title>Connecting structure to function with the recovery of over 1000 high-quality activated sludge metagenome-assembled genomes encoding full-length rRNA genes using long-read sequencing.</title>
        <authorList>
            <person name="Singleton C.M."/>
            <person name="Petriglieri F."/>
            <person name="Kristensen J.M."/>
            <person name="Kirkegaard R.H."/>
            <person name="Michaelsen T.Y."/>
            <person name="Andersen M.H."/>
            <person name="Karst S.M."/>
            <person name="Dueholm M.S."/>
            <person name="Nielsen P.H."/>
            <person name="Albertsen M."/>
        </authorList>
    </citation>
    <scope>NUCLEOTIDE SEQUENCE</scope>
    <source>
        <strain evidence="2">OdNE_18-Q3-R46-58_BAT3C.305</strain>
    </source>
</reference>
<feature type="transmembrane region" description="Helical" evidence="1">
    <location>
        <begin position="71"/>
        <end position="93"/>
    </location>
</feature>
<feature type="transmembrane region" description="Helical" evidence="1">
    <location>
        <begin position="42"/>
        <end position="59"/>
    </location>
</feature>
<evidence type="ECO:0000256" key="1">
    <source>
        <dbReference type="SAM" id="Phobius"/>
    </source>
</evidence>
<name>A0A9D7QNY6_9RHOO</name>
<keyword evidence="1" id="KW-0812">Transmembrane</keyword>
<organism evidence="2 3">
    <name type="scientific">Candidatus Dechloromonas phosphorivorans</name>
    <dbReference type="NCBI Taxonomy" id="2899244"/>
    <lineage>
        <taxon>Bacteria</taxon>
        <taxon>Pseudomonadati</taxon>
        <taxon>Pseudomonadota</taxon>
        <taxon>Betaproteobacteria</taxon>
        <taxon>Rhodocyclales</taxon>
        <taxon>Azonexaceae</taxon>
        <taxon>Dechloromonas</taxon>
    </lineage>
</organism>
<feature type="transmembrane region" description="Helical" evidence="1">
    <location>
        <begin position="113"/>
        <end position="129"/>
    </location>
</feature>
<feature type="transmembrane region" description="Helical" evidence="1">
    <location>
        <begin position="12"/>
        <end position="30"/>
    </location>
</feature>
<dbReference type="AlphaFoldDB" id="A0A9D7QNY6"/>
<gene>
    <name evidence="2" type="ORF">IPN75_14415</name>
</gene>
<accession>A0A9D7QNY6</accession>
<dbReference type="EMBL" id="JADKBR010000017">
    <property type="protein sequence ID" value="MBK8891470.1"/>
    <property type="molecule type" value="Genomic_DNA"/>
</dbReference>
<proteinExistence type="predicted"/>
<evidence type="ECO:0000313" key="3">
    <source>
        <dbReference type="Proteomes" id="UP000808146"/>
    </source>
</evidence>
<keyword evidence="1" id="KW-1133">Transmembrane helix</keyword>